<feature type="domain" description="HTH lysR-type" evidence="5">
    <location>
        <begin position="6"/>
        <end position="63"/>
    </location>
</feature>
<dbReference type="FunFam" id="1.10.10.10:FF:000001">
    <property type="entry name" value="LysR family transcriptional regulator"/>
    <property type="match status" value="1"/>
</dbReference>
<evidence type="ECO:0000256" key="3">
    <source>
        <dbReference type="ARBA" id="ARBA00023125"/>
    </source>
</evidence>
<dbReference type="Pfam" id="PF03466">
    <property type="entry name" value="LysR_substrate"/>
    <property type="match status" value="1"/>
</dbReference>
<dbReference type="InterPro" id="IPR050176">
    <property type="entry name" value="LTTR"/>
</dbReference>
<accession>A0A934IPN3</accession>
<organism evidence="6 7">
    <name type="scientific">Acuticoccus mangrovi</name>
    <dbReference type="NCBI Taxonomy" id="2796142"/>
    <lineage>
        <taxon>Bacteria</taxon>
        <taxon>Pseudomonadati</taxon>
        <taxon>Pseudomonadota</taxon>
        <taxon>Alphaproteobacteria</taxon>
        <taxon>Hyphomicrobiales</taxon>
        <taxon>Amorphaceae</taxon>
        <taxon>Acuticoccus</taxon>
    </lineage>
</organism>
<keyword evidence="7" id="KW-1185">Reference proteome</keyword>
<dbReference type="PANTHER" id="PTHR30579:SF7">
    <property type="entry name" value="HTH-TYPE TRANSCRIPTIONAL REGULATOR LRHA-RELATED"/>
    <property type="match status" value="1"/>
</dbReference>
<dbReference type="Gene3D" id="3.40.190.10">
    <property type="entry name" value="Periplasmic binding protein-like II"/>
    <property type="match status" value="2"/>
</dbReference>
<comment type="similarity">
    <text evidence="1">Belongs to the LysR transcriptional regulatory family.</text>
</comment>
<evidence type="ECO:0000313" key="7">
    <source>
        <dbReference type="Proteomes" id="UP000609531"/>
    </source>
</evidence>
<dbReference type="GO" id="GO:0003700">
    <property type="term" value="F:DNA-binding transcription factor activity"/>
    <property type="evidence" value="ECO:0007669"/>
    <property type="project" value="InterPro"/>
</dbReference>
<evidence type="ECO:0000256" key="4">
    <source>
        <dbReference type="ARBA" id="ARBA00023163"/>
    </source>
</evidence>
<sequence length="293" mass="31596">MPTPLLEHDLIRTFVSVCETGSFKAAAERVRRTPSAVSMQMARLEDQLTTRLFEKSGRSVALSSAGEELLNYARRILSLNEEAVSRFLGPRLSGLVRVGAPDDYETRLLPPTLARFSKLCPEAEIELVLGLSPTLVERLGRGELDIAFVAAEAAQKGGLPGEILHAEPLVWLGRAGGTAMFQRPVPLALPGYNCPWRHMAVEALERAGIAYRTAFSCEYSHGQMAALMADLAISPLPASYITPQLERASPDLGLPALGNVATHMCLRPGADDLTHTLASVARETLTTPNGSMP</sequence>
<comment type="caution">
    <text evidence="6">The sequence shown here is derived from an EMBL/GenBank/DDBJ whole genome shotgun (WGS) entry which is preliminary data.</text>
</comment>
<dbReference type="InterPro" id="IPR036388">
    <property type="entry name" value="WH-like_DNA-bd_sf"/>
</dbReference>
<reference evidence="6" key="1">
    <citation type="submission" date="2020-12" db="EMBL/GenBank/DDBJ databases">
        <title>Bacterial taxonomy.</title>
        <authorList>
            <person name="Pan X."/>
        </authorList>
    </citation>
    <scope>NUCLEOTIDE SEQUENCE</scope>
    <source>
        <strain evidence="6">B2012</strain>
    </source>
</reference>
<evidence type="ECO:0000313" key="6">
    <source>
        <dbReference type="EMBL" id="MBJ3776288.1"/>
    </source>
</evidence>
<dbReference type="InterPro" id="IPR036390">
    <property type="entry name" value="WH_DNA-bd_sf"/>
</dbReference>
<proteinExistence type="inferred from homology"/>
<dbReference type="PROSITE" id="PS50931">
    <property type="entry name" value="HTH_LYSR"/>
    <property type="match status" value="1"/>
</dbReference>
<evidence type="ECO:0000256" key="1">
    <source>
        <dbReference type="ARBA" id="ARBA00009437"/>
    </source>
</evidence>
<dbReference type="SUPFAM" id="SSF46785">
    <property type="entry name" value="Winged helix' DNA-binding domain"/>
    <property type="match status" value="1"/>
</dbReference>
<dbReference type="Proteomes" id="UP000609531">
    <property type="component" value="Unassembled WGS sequence"/>
</dbReference>
<dbReference type="RefSeq" id="WP_198882157.1">
    <property type="nucleotide sequence ID" value="NZ_JAEKJA010000007.1"/>
</dbReference>
<gene>
    <name evidence="6" type="ORF">JCR33_11345</name>
</gene>
<name>A0A934IPN3_9HYPH</name>
<dbReference type="InterPro" id="IPR000847">
    <property type="entry name" value="LysR_HTH_N"/>
</dbReference>
<keyword evidence="4" id="KW-0804">Transcription</keyword>
<protein>
    <submittedName>
        <fullName evidence="6">LysR family transcriptional regulator</fullName>
    </submittedName>
</protein>
<dbReference type="SUPFAM" id="SSF53850">
    <property type="entry name" value="Periplasmic binding protein-like II"/>
    <property type="match status" value="1"/>
</dbReference>
<evidence type="ECO:0000256" key="2">
    <source>
        <dbReference type="ARBA" id="ARBA00023015"/>
    </source>
</evidence>
<keyword evidence="2" id="KW-0805">Transcription regulation</keyword>
<dbReference type="Gene3D" id="1.10.10.10">
    <property type="entry name" value="Winged helix-like DNA-binding domain superfamily/Winged helix DNA-binding domain"/>
    <property type="match status" value="1"/>
</dbReference>
<dbReference type="EMBL" id="JAEKJA010000007">
    <property type="protein sequence ID" value="MBJ3776288.1"/>
    <property type="molecule type" value="Genomic_DNA"/>
</dbReference>
<dbReference type="InterPro" id="IPR005119">
    <property type="entry name" value="LysR_subst-bd"/>
</dbReference>
<dbReference type="GO" id="GO:0003677">
    <property type="term" value="F:DNA binding"/>
    <property type="evidence" value="ECO:0007669"/>
    <property type="project" value="UniProtKB-KW"/>
</dbReference>
<dbReference type="Pfam" id="PF00126">
    <property type="entry name" value="HTH_1"/>
    <property type="match status" value="1"/>
</dbReference>
<dbReference type="PANTHER" id="PTHR30579">
    <property type="entry name" value="TRANSCRIPTIONAL REGULATOR"/>
    <property type="match status" value="1"/>
</dbReference>
<keyword evidence="3" id="KW-0238">DNA-binding</keyword>
<dbReference type="AlphaFoldDB" id="A0A934IPN3"/>
<evidence type="ECO:0000259" key="5">
    <source>
        <dbReference type="PROSITE" id="PS50931"/>
    </source>
</evidence>